<keyword evidence="4 10" id="KW-1133">Transmembrane helix</keyword>
<dbReference type="Gene3D" id="1.10.287.70">
    <property type="match status" value="1"/>
</dbReference>
<dbReference type="GO" id="GO:0005886">
    <property type="term" value="C:plasma membrane"/>
    <property type="evidence" value="ECO:0007669"/>
    <property type="project" value="TreeGrafter"/>
</dbReference>
<evidence type="ECO:0000256" key="6">
    <source>
        <dbReference type="ARBA" id="ARBA00023136"/>
    </source>
</evidence>
<gene>
    <name evidence="12" type="ORF">FNF29_06934</name>
</gene>
<evidence type="ECO:0000256" key="2">
    <source>
        <dbReference type="ARBA" id="ARBA00022448"/>
    </source>
</evidence>
<dbReference type="EMBL" id="VLTN01000058">
    <property type="protein sequence ID" value="KAA0147990.1"/>
    <property type="molecule type" value="Genomic_DNA"/>
</dbReference>
<name>A0A5A8C7B2_CAFRO</name>
<dbReference type="SUPFAM" id="SSF81324">
    <property type="entry name" value="Voltage-gated potassium channels"/>
    <property type="match status" value="2"/>
</dbReference>
<organism evidence="12 13">
    <name type="scientific">Cafeteria roenbergensis</name>
    <name type="common">Marine flagellate</name>
    <dbReference type="NCBI Taxonomy" id="33653"/>
    <lineage>
        <taxon>Eukaryota</taxon>
        <taxon>Sar</taxon>
        <taxon>Stramenopiles</taxon>
        <taxon>Bigyra</taxon>
        <taxon>Opalozoa</taxon>
        <taxon>Bicosoecida</taxon>
        <taxon>Cafeteriaceae</taxon>
        <taxon>Cafeteria</taxon>
    </lineage>
</organism>
<keyword evidence="3 8" id="KW-0812">Transmembrane</keyword>
<evidence type="ECO:0000256" key="5">
    <source>
        <dbReference type="ARBA" id="ARBA00023065"/>
    </source>
</evidence>
<feature type="compositionally biased region" description="Low complexity" evidence="9">
    <location>
        <begin position="10"/>
        <end position="21"/>
    </location>
</feature>
<evidence type="ECO:0000313" key="13">
    <source>
        <dbReference type="Proteomes" id="UP000323011"/>
    </source>
</evidence>
<evidence type="ECO:0000256" key="3">
    <source>
        <dbReference type="ARBA" id="ARBA00022692"/>
    </source>
</evidence>
<keyword evidence="2 8" id="KW-0813">Transport</keyword>
<feature type="domain" description="Potassium channel" evidence="11">
    <location>
        <begin position="224"/>
        <end position="290"/>
    </location>
</feature>
<feature type="region of interest" description="Disordered" evidence="9">
    <location>
        <begin position="1"/>
        <end position="23"/>
    </location>
</feature>
<dbReference type="Pfam" id="PF07885">
    <property type="entry name" value="Ion_trans_2"/>
    <property type="match status" value="2"/>
</dbReference>
<evidence type="ECO:0000259" key="11">
    <source>
        <dbReference type="Pfam" id="PF07885"/>
    </source>
</evidence>
<evidence type="ECO:0000256" key="10">
    <source>
        <dbReference type="SAM" id="Phobius"/>
    </source>
</evidence>
<evidence type="ECO:0000313" key="12">
    <source>
        <dbReference type="EMBL" id="KAA0147990.1"/>
    </source>
</evidence>
<dbReference type="PRINTS" id="PR01333">
    <property type="entry name" value="2POREKCHANEL"/>
</dbReference>
<dbReference type="GO" id="GO:0030322">
    <property type="term" value="P:stabilization of membrane potential"/>
    <property type="evidence" value="ECO:0007669"/>
    <property type="project" value="TreeGrafter"/>
</dbReference>
<comment type="caution">
    <text evidence="12">The sequence shown here is derived from an EMBL/GenBank/DDBJ whole genome shotgun (WGS) entry which is preliminary data.</text>
</comment>
<feature type="region of interest" description="Disordered" evidence="9">
    <location>
        <begin position="296"/>
        <end position="323"/>
    </location>
</feature>
<keyword evidence="7 8" id="KW-0407">Ion channel</keyword>
<feature type="transmembrane region" description="Helical" evidence="10">
    <location>
        <begin position="130"/>
        <end position="149"/>
    </location>
</feature>
<feature type="transmembrane region" description="Helical" evidence="10">
    <location>
        <begin position="267"/>
        <end position="293"/>
    </location>
</feature>
<evidence type="ECO:0000256" key="8">
    <source>
        <dbReference type="RuleBase" id="RU003857"/>
    </source>
</evidence>
<protein>
    <recommendedName>
        <fullName evidence="11">Potassium channel domain-containing protein</fullName>
    </recommendedName>
</protein>
<feature type="transmembrane region" description="Helical" evidence="10">
    <location>
        <begin position="42"/>
        <end position="64"/>
    </location>
</feature>
<feature type="transmembrane region" description="Helical" evidence="10">
    <location>
        <begin position="210"/>
        <end position="231"/>
    </location>
</feature>
<evidence type="ECO:0000256" key="9">
    <source>
        <dbReference type="SAM" id="MobiDB-lite"/>
    </source>
</evidence>
<dbReference type="InterPro" id="IPR013099">
    <property type="entry name" value="K_chnl_dom"/>
</dbReference>
<keyword evidence="13" id="KW-1185">Reference proteome</keyword>
<keyword evidence="6 10" id="KW-0472">Membrane</keyword>
<evidence type="ECO:0000256" key="7">
    <source>
        <dbReference type="ARBA" id="ARBA00023303"/>
    </source>
</evidence>
<evidence type="ECO:0000256" key="1">
    <source>
        <dbReference type="ARBA" id="ARBA00004141"/>
    </source>
</evidence>
<dbReference type="InterPro" id="IPR003280">
    <property type="entry name" value="2pore_dom_K_chnl"/>
</dbReference>
<comment type="subcellular location">
    <subcellularLocation>
        <location evidence="1">Membrane</location>
        <topology evidence="1">Multi-pass membrane protein</topology>
    </subcellularLocation>
</comment>
<feature type="compositionally biased region" description="Basic and acidic residues" evidence="9">
    <location>
        <begin position="302"/>
        <end position="311"/>
    </location>
</feature>
<sequence>MTASAPEIQARPADAPAARPASGSRGCCWAVLRRLVGSSTPLWQRCIVVLVLYACTIFIFAAIFKELELPTERAAAEAYEGDLASLREAVLSLTNSTSKRAELPGFVRRIQDFAEKTAAAPSLDNPNWDFGGSVFFAMTLTSTIGYGTFAPQTPGGKAATVLLGTVGIVVTGLVLAVLGEAWSLCIGRAAKGCTRARKDESEQLRTRRDATAHCWAAALLGVAMLLIGAALLHATEGWDYGDALYATWVTASTVGFGDFAPSPRGAMAYIIIIASLALFAAIVDALATCVAAFSDSPEDQGDAPREHEEAAHAGMASTAGHRA</sequence>
<accession>A0A5A8C7B2</accession>
<keyword evidence="5 8" id="KW-0406">Ion transport</keyword>
<dbReference type="PANTHER" id="PTHR11003:SF291">
    <property type="entry name" value="IP11374P"/>
    <property type="match status" value="1"/>
</dbReference>
<dbReference type="AlphaFoldDB" id="A0A5A8C7B2"/>
<dbReference type="PANTHER" id="PTHR11003">
    <property type="entry name" value="POTASSIUM CHANNEL, SUBFAMILY K"/>
    <property type="match status" value="1"/>
</dbReference>
<dbReference type="GO" id="GO:0022841">
    <property type="term" value="F:potassium ion leak channel activity"/>
    <property type="evidence" value="ECO:0007669"/>
    <property type="project" value="TreeGrafter"/>
</dbReference>
<reference evidence="12 13" key="1">
    <citation type="submission" date="2019-07" db="EMBL/GenBank/DDBJ databases">
        <title>Genomes of Cafeteria roenbergensis.</title>
        <authorList>
            <person name="Fischer M.G."/>
            <person name="Hackl T."/>
            <person name="Roman M."/>
        </authorList>
    </citation>
    <scope>NUCLEOTIDE SEQUENCE [LARGE SCALE GENOMIC DNA]</scope>
    <source>
        <strain evidence="12 13">BVI</strain>
    </source>
</reference>
<proteinExistence type="inferred from homology"/>
<dbReference type="Proteomes" id="UP000323011">
    <property type="component" value="Unassembled WGS sequence"/>
</dbReference>
<evidence type="ECO:0000256" key="4">
    <source>
        <dbReference type="ARBA" id="ARBA00022989"/>
    </source>
</evidence>
<feature type="domain" description="Potassium channel" evidence="11">
    <location>
        <begin position="127"/>
        <end position="181"/>
    </location>
</feature>
<comment type="similarity">
    <text evidence="8">Belongs to the two pore domain potassium channel (TC 1.A.1.8) family.</text>
</comment>
<feature type="transmembrane region" description="Helical" evidence="10">
    <location>
        <begin position="161"/>
        <end position="189"/>
    </location>
</feature>
<dbReference type="GO" id="GO:0015271">
    <property type="term" value="F:outward rectifier potassium channel activity"/>
    <property type="evidence" value="ECO:0007669"/>
    <property type="project" value="TreeGrafter"/>
</dbReference>
<dbReference type="OMA" id="FQREKWA"/>